<evidence type="ECO:0000313" key="7">
    <source>
        <dbReference type="EMBL" id="PTR98782.1"/>
    </source>
</evidence>
<dbReference type="EMBL" id="QAGV01000001">
    <property type="protein sequence ID" value="PTR98782.1"/>
    <property type="molecule type" value="Genomic_DNA"/>
</dbReference>
<evidence type="ECO:0000313" key="3">
    <source>
        <dbReference type="EMBL" id="MYY72313.1"/>
    </source>
</evidence>
<dbReference type="EMBL" id="CP007646">
    <property type="protein sequence ID" value="AIR10464.1"/>
    <property type="molecule type" value="Genomic_DNA"/>
</dbReference>
<evidence type="ECO:0000313" key="14">
    <source>
        <dbReference type="Proteomes" id="UP000470980"/>
    </source>
</evidence>
<dbReference type="Proteomes" id="UP000470980">
    <property type="component" value="Unassembled WGS sequence"/>
</dbReference>
<dbReference type="PROSITE" id="PS51257">
    <property type="entry name" value="PROKAR_LIPOPROTEIN"/>
    <property type="match status" value="1"/>
</dbReference>
<evidence type="ECO:0000313" key="6">
    <source>
        <dbReference type="EMBL" id="OUN19145.1"/>
    </source>
</evidence>
<evidence type="ECO:0000313" key="5">
    <source>
        <dbReference type="EMBL" id="OQR25611.1"/>
    </source>
</evidence>
<evidence type="ECO:0000313" key="8">
    <source>
        <dbReference type="EMBL" id="WHS16872.1"/>
    </source>
</evidence>
<proteinExistence type="predicted"/>
<reference evidence="5 10" key="2">
    <citation type="submission" date="2017-03" db="EMBL/GenBank/DDBJ databases">
        <title>Phylogenomics and comparative genomics of Lactobacillus salivarius, a mammalian gut commensal.</title>
        <authorList>
            <person name="Harris H.M."/>
        </authorList>
    </citation>
    <scope>NUCLEOTIDE SEQUENCE [LARGE SCALE GENOMIC DNA]</scope>
    <source>
        <strain evidence="5 10">AH4231</strain>
    </source>
</reference>
<reference evidence="14 15" key="7">
    <citation type="journal article" date="2020" name="Food Funct.">
        <title>Screening of Lactobacillus salivarius strains from the feces of Chinese populations and the evaluation of their effects against intestinal inflammation in mice.</title>
        <authorList>
            <person name="Zhai Q."/>
            <person name="Shen X."/>
            <person name="Cen S."/>
            <person name="Zhang C."/>
            <person name="Tian F."/>
            <person name="Zhao J."/>
            <person name="Zhang H."/>
            <person name="Xue Y."/>
            <person name="Chen W."/>
        </authorList>
    </citation>
    <scope>NUCLEOTIDE SEQUENCE [LARGE SCALE GENOMIC DNA]</scope>
    <source>
        <strain evidence="4 15">FZJTZ28M4.scaf</strain>
        <strain evidence="3 14">FZJTZ9M6.scaf</strain>
    </source>
</reference>
<accession>A0A089QBL4</accession>
<dbReference type="Proteomes" id="UP000244552">
    <property type="component" value="Unassembled WGS sequence"/>
</dbReference>
<dbReference type="EMBL" id="VSTU01000002">
    <property type="protein sequence ID" value="MYZ65937.1"/>
    <property type="molecule type" value="Genomic_DNA"/>
</dbReference>
<name>A0A089QBL4_9LACO</name>
<dbReference type="Proteomes" id="UP000192353">
    <property type="component" value="Unassembled WGS sequence"/>
</dbReference>
<evidence type="ECO:0000313" key="2">
    <source>
        <dbReference type="EMBL" id="ARU19409.1"/>
    </source>
</evidence>
<evidence type="ECO:0000313" key="13">
    <source>
        <dbReference type="Proteomes" id="UP000244552"/>
    </source>
</evidence>
<dbReference type="Proteomes" id="UP000196255">
    <property type="component" value="Unassembled WGS sequence"/>
</dbReference>
<dbReference type="InterPro" id="IPR018672">
    <property type="entry name" value="DUF2140"/>
</dbReference>
<reference evidence="1 9" key="1">
    <citation type="journal article" date="2014" name="BMC Genomics">
        <title>Unusual genome complexity in Lactobacillus salivarius JCM1046.</title>
        <authorList>
            <person name="Raftis E.J."/>
            <person name="Forde B.M."/>
            <person name="Claesson M.J."/>
            <person name="O'Toole P.W."/>
        </authorList>
    </citation>
    <scope>NUCLEOTIDE SEQUENCE [LARGE SCALE GENOMIC DNA]</scope>
    <source>
        <strain evidence="1 9">JCM1046</strain>
    </source>
</reference>
<dbReference type="OMA" id="GMYVKAD"/>
<protein>
    <submittedName>
        <fullName evidence="7">DUF2140 domain-containing protein</fullName>
    </submittedName>
    <submittedName>
        <fullName evidence="3">DUF2140 family protein</fullName>
    </submittedName>
    <submittedName>
        <fullName evidence="8">YpmS family protein</fullName>
    </submittedName>
</protein>
<dbReference type="AlphaFoldDB" id="A0A089QBL4"/>
<dbReference type="EMBL" id="NFHF01000004">
    <property type="protein sequence ID" value="OUN19145.1"/>
    <property type="molecule type" value="Genomic_DNA"/>
</dbReference>
<dbReference type="EMBL" id="VSTR01000001">
    <property type="protein sequence ID" value="MYY72313.1"/>
    <property type="molecule type" value="Genomic_DNA"/>
</dbReference>
<evidence type="ECO:0000313" key="10">
    <source>
        <dbReference type="Proteomes" id="UP000192353"/>
    </source>
</evidence>
<reference evidence="8 16" key="8">
    <citation type="submission" date="2022-12" db="EMBL/GenBank/DDBJ databases">
        <title>Assessment of beneficial effects and identification of host adaptation-associated genes of Ligilactobacillus salivarius isolated from Meles meles.</title>
        <authorList>
            <person name="Wang Y."/>
        </authorList>
    </citation>
    <scope>NUCLEOTIDE SEQUENCE [LARGE SCALE GENOMIC DNA]</scope>
    <source>
        <strain evidence="8 16">S35</strain>
    </source>
</reference>
<organism evidence="1 9">
    <name type="scientific">Ligilactobacillus salivarius</name>
    <dbReference type="NCBI Taxonomy" id="1624"/>
    <lineage>
        <taxon>Bacteria</taxon>
        <taxon>Bacillati</taxon>
        <taxon>Bacillota</taxon>
        <taxon>Bacilli</taxon>
        <taxon>Lactobacillales</taxon>
        <taxon>Lactobacillaceae</taxon>
        <taxon>Ligilactobacillus</taxon>
    </lineage>
</organism>
<evidence type="ECO:0000313" key="12">
    <source>
        <dbReference type="Proteomes" id="UP000196255"/>
    </source>
</evidence>
<dbReference type="Pfam" id="PF09911">
    <property type="entry name" value="DUF2140"/>
    <property type="match status" value="1"/>
</dbReference>
<evidence type="ECO:0000313" key="16">
    <source>
        <dbReference type="Proteomes" id="UP001224533"/>
    </source>
</evidence>
<dbReference type="KEGG" id="lsj:LSJ_0776"/>
<reference evidence="6" key="5">
    <citation type="journal article" date="2018" name="BMC Genomics">
        <title>Whole genome sequencing and function prediction of 133 gut anaerobes isolated from chicken caecum in pure cultures.</title>
        <authorList>
            <person name="Medvecky M."/>
            <person name="Cejkova D."/>
            <person name="Polansky O."/>
            <person name="Karasova D."/>
            <person name="Kubasova T."/>
            <person name="Cizek A."/>
            <person name="Rychlik I."/>
        </authorList>
    </citation>
    <scope>NUCLEOTIDE SEQUENCE</scope>
    <source>
        <strain evidence="6">An84</strain>
    </source>
</reference>
<dbReference type="Proteomes" id="UP000029488">
    <property type="component" value="Chromosome"/>
</dbReference>
<evidence type="ECO:0000313" key="1">
    <source>
        <dbReference type="EMBL" id="AIR10464.1"/>
    </source>
</evidence>
<evidence type="ECO:0000313" key="4">
    <source>
        <dbReference type="EMBL" id="MYZ65937.1"/>
    </source>
</evidence>
<dbReference type="Proteomes" id="UP000471300">
    <property type="component" value="Unassembled WGS sequence"/>
</dbReference>
<reference evidence="2 11" key="3">
    <citation type="submission" date="2017-04" db="EMBL/GenBank/DDBJ databases">
        <title>Complete genome sequence of Lactobacillus salivarius ZLS006, a probiotic strain isolated from healthy piglet.</title>
        <authorList>
            <person name="Zhang D."/>
        </authorList>
    </citation>
    <scope>NUCLEOTIDE SEQUENCE [LARGE SCALE GENOMIC DNA]</scope>
    <source>
        <strain evidence="2 11">ZLS006</strain>
    </source>
</reference>
<dbReference type="EMBL" id="CP114509">
    <property type="protein sequence ID" value="WHS16872.1"/>
    <property type="molecule type" value="Genomic_DNA"/>
</dbReference>
<dbReference type="RefSeq" id="WP_003700105.1">
    <property type="nucleotide sequence ID" value="NZ_CABMGV010000001.1"/>
</dbReference>
<reference evidence="12" key="4">
    <citation type="submission" date="2017-04" db="EMBL/GenBank/DDBJ databases">
        <title>Function of individual gut microbiota members based on whole genome sequencing of pure cultures obtained from chicken caecum.</title>
        <authorList>
            <person name="Medvecky M."/>
            <person name="Cejkova D."/>
            <person name="Polansky O."/>
            <person name="Karasova D."/>
            <person name="Kubasova T."/>
            <person name="Cizek A."/>
            <person name="Rychlik I."/>
        </authorList>
    </citation>
    <scope>NUCLEOTIDE SEQUENCE [LARGE SCALE GENOMIC DNA]</scope>
    <source>
        <strain evidence="12">An84</strain>
    </source>
</reference>
<evidence type="ECO:0000313" key="11">
    <source>
        <dbReference type="Proteomes" id="UP000195378"/>
    </source>
</evidence>
<dbReference type="Proteomes" id="UP000195378">
    <property type="component" value="Chromosome"/>
</dbReference>
<sequence>MEEKKVNYWKWAFFVLVGILFISGCYLATKVTSQTKEQTNIAKVSDKNSKQKYTSVDVTLDKKQANATINYYLRKNQKKGKIKYRFLVDKSAIMMGTTKILGKNVSFTLYTKPTLDKNGNILLKVKSVAIGSLNAPAGFILKYVKNNYDLGKVAIIDPKAKTITLDLNQLTKKQDVLVKGTKLDLVNDEFKFNVKVPLK</sequence>
<dbReference type="EMBL" id="CP020858">
    <property type="protein sequence ID" value="ARU19409.1"/>
    <property type="molecule type" value="Genomic_DNA"/>
</dbReference>
<evidence type="ECO:0000313" key="9">
    <source>
        <dbReference type="Proteomes" id="UP000029488"/>
    </source>
</evidence>
<dbReference type="EMBL" id="NBEY01000032">
    <property type="protein sequence ID" value="OQR25611.1"/>
    <property type="molecule type" value="Genomic_DNA"/>
</dbReference>
<dbReference type="Proteomes" id="UP001224533">
    <property type="component" value="Chromosome"/>
</dbReference>
<evidence type="ECO:0000313" key="15">
    <source>
        <dbReference type="Proteomes" id="UP000471300"/>
    </source>
</evidence>
<reference evidence="7 13" key="6">
    <citation type="journal article" date="2018" name="Genome Announc.">
        <title>Fifty-Six Draft Genome Sequences of 10 Lactobacillus Species from 22 Commercial Dietary Supplements.</title>
        <authorList>
            <person name="Gangiredla J."/>
            <person name="Barnaba T.J."/>
            <person name="Mammel M.K."/>
            <person name="Lacher D.W."/>
            <person name="Elkins C.A."/>
            <person name="Lampel K.A."/>
            <person name="Whitehouse C.A."/>
            <person name="Tartera C."/>
        </authorList>
    </citation>
    <scope>NUCLEOTIDE SEQUENCE [LARGE SCALE GENOMIC DNA]</scope>
    <source>
        <strain evidence="7 13">DS11_12</strain>
    </source>
</reference>
<gene>
    <name evidence="6" type="ORF">B5G36_02660</name>
    <name evidence="5" type="ORF">B6U37_03740</name>
    <name evidence="2" type="ORF">B7R82_05185</name>
    <name evidence="7" type="ORF">DBP89_01260</name>
    <name evidence="4" type="ORF">FYL06_03040</name>
    <name evidence="3" type="ORF">FYL10_01200</name>
    <name evidence="1" type="ORF">LSJ_0776</name>
    <name evidence="8" type="ORF">O2U02_05035</name>
</gene>